<sequence length="24" mass="2816">VLVFPAPIKAKRRISFYQVKIMLP</sequence>
<dbReference type="AlphaFoldDB" id="A0A382Q9J6"/>
<proteinExistence type="predicted"/>
<evidence type="ECO:0000313" key="1">
    <source>
        <dbReference type="EMBL" id="SVC81605.1"/>
    </source>
</evidence>
<gene>
    <name evidence="1" type="ORF">METZ01_LOCUS334459</name>
</gene>
<name>A0A382Q9J6_9ZZZZ</name>
<reference evidence="1" key="1">
    <citation type="submission" date="2018-05" db="EMBL/GenBank/DDBJ databases">
        <authorList>
            <person name="Lanie J.A."/>
            <person name="Ng W.-L."/>
            <person name="Kazmierczak K.M."/>
            <person name="Andrzejewski T.M."/>
            <person name="Davidsen T.M."/>
            <person name="Wayne K.J."/>
            <person name="Tettelin H."/>
            <person name="Glass J.I."/>
            <person name="Rusch D."/>
            <person name="Podicherti R."/>
            <person name="Tsui H.-C.T."/>
            <person name="Winkler M.E."/>
        </authorList>
    </citation>
    <scope>NUCLEOTIDE SEQUENCE</scope>
</reference>
<feature type="non-terminal residue" evidence="1">
    <location>
        <position position="24"/>
    </location>
</feature>
<dbReference type="EMBL" id="UINC01112567">
    <property type="protein sequence ID" value="SVC81605.1"/>
    <property type="molecule type" value="Genomic_DNA"/>
</dbReference>
<accession>A0A382Q9J6</accession>
<protein>
    <submittedName>
        <fullName evidence="1">Uncharacterized protein</fullName>
    </submittedName>
</protein>
<feature type="non-terminal residue" evidence="1">
    <location>
        <position position="1"/>
    </location>
</feature>
<organism evidence="1">
    <name type="scientific">marine metagenome</name>
    <dbReference type="NCBI Taxonomy" id="408172"/>
    <lineage>
        <taxon>unclassified sequences</taxon>
        <taxon>metagenomes</taxon>
        <taxon>ecological metagenomes</taxon>
    </lineage>
</organism>